<gene>
    <name evidence="2" type="ORF">CK203_029516</name>
</gene>
<feature type="region of interest" description="Disordered" evidence="1">
    <location>
        <begin position="1"/>
        <end position="32"/>
    </location>
</feature>
<sequence>MDFDDMDFSKLDMGEDDFDMDESKDEEGAHNKEPVHDYVFNMVVHILQKGSKQKRRKAKEKKSRLQHWLRRLKLKCLRQEV</sequence>
<proteinExistence type="predicted"/>
<evidence type="ECO:0000256" key="1">
    <source>
        <dbReference type="SAM" id="MobiDB-lite"/>
    </source>
</evidence>
<evidence type="ECO:0000313" key="3">
    <source>
        <dbReference type="Proteomes" id="UP000288805"/>
    </source>
</evidence>
<name>A0A438JCN4_VITVI</name>
<accession>A0A438JCN4</accession>
<reference evidence="2 3" key="1">
    <citation type="journal article" date="2018" name="PLoS Genet.">
        <title>Population sequencing reveals clonal diversity and ancestral inbreeding in the grapevine cultivar Chardonnay.</title>
        <authorList>
            <person name="Roach M.J."/>
            <person name="Johnson D.L."/>
            <person name="Bohlmann J."/>
            <person name="van Vuuren H.J."/>
            <person name="Jones S.J."/>
            <person name="Pretorius I.S."/>
            <person name="Schmidt S.A."/>
            <person name="Borneman A.R."/>
        </authorList>
    </citation>
    <scope>NUCLEOTIDE SEQUENCE [LARGE SCALE GENOMIC DNA]</scope>
    <source>
        <strain evidence="3">cv. Chardonnay</strain>
        <tissue evidence="2">Leaf</tissue>
    </source>
</reference>
<dbReference type="Proteomes" id="UP000288805">
    <property type="component" value="Unassembled WGS sequence"/>
</dbReference>
<dbReference type="EMBL" id="QGNW01000050">
    <property type="protein sequence ID" value="RVX06696.1"/>
    <property type="molecule type" value="Genomic_DNA"/>
</dbReference>
<comment type="caution">
    <text evidence="2">The sequence shown here is derived from an EMBL/GenBank/DDBJ whole genome shotgun (WGS) entry which is preliminary data.</text>
</comment>
<protein>
    <submittedName>
        <fullName evidence="2">Uncharacterized protein</fullName>
    </submittedName>
</protein>
<evidence type="ECO:0000313" key="2">
    <source>
        <dbReference type="EMBL" id="RVX06696.1"/>
    </source>
</evidence>
<feature type="compositionally biased region" description="Acidic residues" evidence="1">
    <location>
        <begin position="14"/>
        <end position="25"/>
    </location>
</feature>
<dbReference type="AlphaFoldDB" id="A0A438JCN4"/>
<organism evidence="2 3">
    <name type="scientific">Vitis vinifera</name>
    <name type="common">Grape</name>
    <dbReference type="NCBI Taxonomy" id="29760"/>
    <lineage>
        <taxon>Eukaryota</taxon>
        <taxon>Viridiplantae</taxon>
        <taxon>Streptophyta</taxon>
        <taxon>Embryophyta</taxon>
        <taxon>Tracheophyta</taxon>
        <taxon>Spermatophyta</taxon>
        <taxon>Magnoliopsida</taxon>
        <taxon>eudicotyledons</taxon>
        <taxon>Gunneridae</taxon>
        <taxon>Pentapetalae</taxon>
        <taxon>rosids</taxon>
        <taxon>Vitales</taxon>
        <taxon>Vitaceae</taxon>
        <taxon>Viteae</taxon>
        <taxon>Vitis</taxon>
    </lineage>
</organism>